<name>A0ABR7TPG7_9BACT</name>
<organism evidence="1 2">
    <name type="scientific">Chitinophaga qingshengii</name>
    <dbReference type="NCBI Taxonomy" id="1569794"/>
    <lineage>
        <taxon>Bacteria</taxon>
        <taxon>Pseudomonadati</taxon>
        <taxon>Bacteroidota</taxon>
        <taxon>Chitinophagia</taxon>
        <taxon>Chitinophagales</taxon>
        <taxon>Chitinophagaceae</taxon>
        <taxon>Chitinophaga</taxon>
    </lineage>
</organism>
<gene>
    <name evidence="1" type="ORF">ICL07_18455</name>
</gene>
<sequence>MKKIRLLIPLLAAANIGFGQMKQLNKTSMKAPESVYIHGSNYYISDTGGDPTKKDGDGFIYKMNSQGAVSVFVSGLDSPKGLWQLHNILYTPDVDKVKGFDLATGKEVFTLDMSATGTSMLNDIAPMNDSTVFVSATDISKVYIVHLGKHPRYEELVFDNPVLGANGVIYDASRKRLYVCGFGSMGTPNGQIGYVDLTPSHKKFVLLTGRTGYYDGIALTKHNTLLVSDWVAFEKKGVILEIDLKTGKTTTVNKEPIPGPADFTLNPQGDIVTPAMMEGNVLQFSPEH</sequence>
<dbReference type="EMBL" id="JACVFC010000002">
    <property type="protein sequence ID" value="MBC9932375.1"/>
    <property type="molecule type" value="Genomic_DNA"/>
</dbReference>
<reference evidence="1 2" key="1">
    <citation type="submission" date="2020-09" db="EMBL/GenBank/DDBJ databases">
        <title>Genome sequences of type strains of Chitinophaga qingshengii and Chitinophaga varians.</title>
        <authorList>
            <person name="Kittiwongwattana C."/>
        </authorList>
    </citation>
    <scope>NUCLEOTIDE SEQUENCE [LARGE SCALE GENOMIC DNA]</scope>
    <source>
        <strain evidence="1 2">JCM 30026</strain>
    </source>
</reference>
<dbReference type="InterPro" id="IPR011042">
    <property type="entry name" value="6-blade_b-propeller_TolB-like"/>
</dbReference>
<evidence type="ECO:0000313" key="1">
    <source>
        <dbReference type="EMBL" id="MBC9932375.1"/>
    </source>
</evidence>
<protein>
    <recommendedName>
        <fullName evidence="3">ATP/GTP-binding protein</fullName>
    </recommendedName>
</protein>
<dbReference type="Proteomes" id="UP000659124">
    <property type="component" value="Unassembled WGS sequence"/>
</dbReference>
<dbReference type="SUPFAM" id="SSF63829">
    <property type="entry name" value="Calcium-dependent phosphotriesterase"/>
    <property type="match status" value="1"/>
</dbReference>
<evidence type="ECO:0000313" key="2">
    <source>
        <dbReference type="Proteomes" id="UP000659124"/>
    </source>
</evidence>
<comment type="caution">
    <text evidence="1">The sequence shown here is derived from an EMBL/GenBank/DDBJ whole genome shotgun (WGS) entry which is preliminary data.</text>
</comment>
<dbReference type="Gene3D" id="2.120.10.30">
    <property type="entry name" value="TolB, C-terminal domain"/>
    <property type="match status" value="1"/>
</dbReference>
<accession>A0ABR7TPG7</accession>
<evidence type="ECO:0008006" key="3">
    <source>
        <dbReference type="Google" id="ProtNLM"/>
    </source>
</evidence>
<keyword evidence="2" id="KW-1185">Reference proteome</keyword>
<proteinExistence type="predicted"/>
<dbReference type="RefSeq" id="WP_188089499.1">
    <property type="nucleotide sequence ID" value="NZ_JACVFC010000002.1"/>
</dbReference>